<gene>
    <name evidence="2" type="ORF">GNY06_08280</name>
</gene>
<dbReference type="AlphaFoldDB" id="A0A845PT06"/>
<organism evidence="2 3">
    <name type="scientific">Elizabethkingia argenteiflava</name>
    <dbReference type="NCBI Taxonomy" id="2681556"/>
    <lineage>
        <taxon>Bacteria</taxon>
        <taxon>Pseudomonadati</taxon>
        <taxon>Bacteroidota</taxon>
        <taxon>Flavobacteriia</taxon>
        <taxon>Flavobacteriales</taxon>
        <taxon>Weeksellaceae</taxon>
        <taxon>Elizabethkingia</taxon>
    </lineage>
</organism>
<keyword evidence="1" id="KW-0238">DNA-binding</keyword>
<name>A0A845PT06_9FLAO</name>
<comment type="caution">
    <text evidence="2">The sequence shown here is derived from an EMBL/GenBank/DDBJ whole genome shotgun (WGS) entry which is preliminary data.</text>
</comment>
<protein>
    <recommendedName>
        <fullName evidence="4">AraC-type arabinose-binding/dimerisation domain-containing protein</fullName>
    </recommendedName>
</protein>
<dbReference type="GO" id="GO:0003677">
    <property type="term" value="F:DNA binding"/>
    <property type="evidence" value="ECO:0007669"/>
    <property type="project" value="UniProtKB-KW"/>
</dbReference>
<sequence>MHSGRSIHHLNNHIMPYEAGDLFLIAPREFHSFTMETMTHFTYIKFTESYFESKRHLAPDEFKIGSPEILMEMKWLKEVKICIGEPCNNILKSTVNNLIAYSQHKNIGASPIAYYQLLSIFGMIREILKDRNTSVHKE</sequence>
<evidence type="ECO:0000256" key="1">
    <source>
        <dbReference type="ARBA" id="ARBA00023125"/>
    </source>
</evidence>
<dbReference type="SUPFAM" id="SSF51215">
    <property type="entry name" value="Regulatory protein AraC"/>
    <property type="match status" value="1"/>
</dbReference>
<dbReference type="InterPro" id="IPR037923">
    <property type="entry name" value="HTH-like"/>
</dbReference>
<evidence type="ECO:0008006" key="4">
    <source>
        <dbReference type="Google" id="ProtNLM"/>
    </source>
</evidence>
<proteinExistence type="predicted"/>
<evidence type="ECO:0000313" key="2">
    <source>
        <dbReference type="EMBL" id="NAW51379.1"/>
    </source>
</evidence>
<accession>A0A845PT06</accession>
<reference evidence="2 3" key="1">
    <citation type="submission" date="2019-11" db="EMBL/GenBank/DDBJ databases">
        <title>Characterization of Elizabethkingia argenteiflava sp. nov., isolated from inner surface of Soybean Pods.</title>
        <authorList>
            <person name="Mo S."/>
        </authorList>
    </citation>
    <scope>NUCLEOTIDE SEQUENCE [LARGE SCALE GENOMIC DNA]</scope>
    <source>
        <strain evidence="2 3">YB22</strain>
    </source>
</reference>
<dbReference type="EMBL" id="JAAABJ010000519">
    <property type="protein sequence ID" value="NAW51379.1"/>
    <property type="molecule type" value="Genomic_DNA"/>
</dbReference>
<evidence type="ECO:0000313" key="3">
    <source>
        <dbReference type="Proteomes" id="UP000553459"/>
    </source>
</evidence>
<dbReference type="Proteomes" id="UP000553459">
    <property type="component" value="Unassembled WGS sequence"/>
</dbReference>
<keyword evidence="3" id="KW-1185">Reference proteome</keyword>